<dbReference type="AlphaFoldDB" id="A0A495RCS1"/>
<name>A0A495RCS1_9GAMM</name>
<dbReference type="RefSeq" id="WP_121145239.1">
    <property type="nucleotide sequence ID" value="NZ_RBWY01000003.1"/>
</dbReference>
<dbReference type="Pfam" id="PF05430">
    <property type="entry name" value="Methyltransf_30"/>
    <property type="match status" value="1"/>
</dbReference>
<proteinExistence type="predicted"/>
<dbReference type="PANTHER" id="PTHR39963:SF1">
    <property type="entry name" value="MNMC-LIKE METHYLTRANSFERASE DOMAIN-CONTAINING PROTEIN"/>
    <property type="match status" value="1"/>
</dbReference>
<dbReference type="NCBIfam" id="NF033855">
    <property type="entry name" value="tRNA_MNMC2"/>
    <property type="match status" value="1"/>
</dbReference>
<dbReference type="GO" id="GO:0004808">
    <property type="term" value="F:tRNA (5-methylaminomethyl-2-thiouridylate)(34)-methyltransferase activity"/>
    <property type="evidence" value="ECO:0007669"/>
    <property type="project" value="InterPro"/>
</dbReference>
<reference evidence="2 3" key="1">
    <citation type="submission" date="2018-10" db="EMBL/GenBank/DDBJ databases">
        <title>Genomic Encyclopedia of Type Strains, Phase IV (KMG-IV): sequencing the most valuable type-strain genomes for metagenomic binning, comparative biology and taxonomic classification.</title>
        <authorList>
            <person name="Goeker M."/>
        </authorList>
    </citation>
    <scope>NUCLEOTIDE SEQUENCE [LARGE SCALE GENOMIC DNA]</scope>
    <source>
        <strain evidence="2 3">DSM 22228</strain>
    </source>
</reference>
<dbReference type="OrthoDB" id="9786494at2"/>
<dbReference type="InterPro" id="IPR047785">
    <property type="entry name" value="tRNA_MNMC2"/>
</dbReference>
<sequence length="241" mass="27677">MNTNNVVWNNSVTPISIHFDDVYFNTDDAIAETTYVFIDGNHLSERFIAHTKSTFTIGETGFGSGLNFLIAWHYFLQFKQQHPNHVLKHLQFFSIEKYPLSLTELTTIHRAIIQEVNLANLAQILQNNWPCAHYQNEQVTLNVYFADIMLFSAHLKQSNTLIDAWFFDGFSPTKNPEMWSAPLFHSLYAQTAKSGTFATFTAASYARRNLLSAGFEVYKHKGYGKKREMLIGYKKPQSVEC</sequence>
<evidence type="ECO:0000313" key="3">
    <source>
        <dbReference type="Proteomes" id="UP000278542"/>
    </source>
</evidence>
<dbReference type="GO" id="GO:0016645">
    <property type="term" value="F:oxidoreductase activity, acting on the CH-NH group of donors"/>
    <property type="evidence" value="ECO:0007669"/>
    <property type="project" value="InterPro"/>
</dbReference>
<organism evidence="2 3">
    <name type="scientific">Orbus hercynius</name>
    <dbReference type="NCBI Taxonomy" id="593135"/>
    <lineage>
        <taxon>Bacteria</taxon>
        <taxon>Pseudomonadati</taxon>
        <taxon>Pseudomonadota</taxon>
        <taxon>Gammaproteobacteria</taxon>
        <taxon>Orbales</taxon>
        <taxon>Orbaceae</taxon>
        <taxon>Orbus</taxon>
    </lineage>
</organism>
<dbReference type="Gene3D" id="3.40.50.150">
    <property type="entry name" value="Vaccinia Virus protein VP39"/>
    <property type="match status" value="1"/>
</dbReference>
<evidence type="ECO:0000259" key="1">
    <source>
        <dbReference type="Pfam" id="PF05430"/>
    </source>
</evidence>
<dbReference type="InterPro" id="IPR029063">
    <property type="entry name" value="SAM-dependent_MTases_sf"/>
</dbReference>
<dbReference type="EMBL" id="RBWY01000003">
    <property type="protein sequence ID" value="RKS85080.1"/>
    <property type="molecule type" value="Genomic_DNA"/>
</dbReference>
<evidence type="ECO:0000313" key="2">
    <source>
        <dbReference type="EMBL" id="RKS85080.1"/>
    </source>
</evidence>
<feature type="domain" description="MnmC-like methyltransferase" evidence="1">
    <location>
        <begin position="124"/>
        <end position="235"/>
    </location>
</feature>
<comment type="caution">
    <text evidence="2">The sequence shown here is derived from an EMBL/GenBank/DDBJ whole genome shotgun (WGS) entry which is preliminary data.</text>
</comment>
<protein>
    <submittedName>
        <fullName evidence="2">tRNA 5-methylaminomethyl-2-thiouridine biosynthesis bifunctional protein</fullName>
    </submittedName>
</protein>
<dbReference type="PANTHER" id="PTHR39963">
    <property type="entry name" value="SLL0983 PROTEIN"/>
    <property type="match status" value="1"/>
</dbReference>
<dbReference type="InterPro" id="IPR008471">
    <property type="entry name" value="MnmC-like_methylTransf"/>
</dbReference>
<gene>
    <name evidence="2" type="ORF">DES39_1585</name>
</gene>
<dbReference type="Proteomes" id="UP000278542">
    <property type="component" value="Unassembled WGS sequence"/>
</dbReference>
<keyword evidence="3" id="KW-1185">Reference proteome</keyword>
<accession>A0A495RCS1</accession>